<dbReference type="Proteomes" id="UP000220922">
    <property type="component" value="Unassembled WGS sequence"/>
</dbReference>
<evidence type="ECO:0000313" key="1">
    <source>
        <dbReference type="EMBL" id="PDV99650.1"/>
    </source>
</evidence>
<accession>A0A2H3L8K9</accession>
<name>A0A2H3L8K9_9CHLR</name>
<proteinExistence type="predicted"/>
<sequence length="72" mass="8059">MVTARASTVDLLSASATATGDVAASRHMISGLFVHRKIMKRRSQKLKRFFRRSLGLQRVSSMPIKGILVFLR</sequence>
<organism evidence="1 2">
    <name type="scientific">Candidatus Chloroploca asiatica</name>
    <dbReference type="NCBI Taxonomy" id="1506545"/>
    <lineage>
        <taxon>Bacteria</taxon>
        <taxon>Bacillati</taxon>
        <taxon>Chloroflexota</taxon>
        <taxon>Chloroflexia</taxon>
        <taxon>Chloroflexales</taxon>
        <taxon>Chloroflexineae</taxon>
        <taxon>Oscillochloridaceae</taxon>
        <taxon>Candidatus Chloroploca</taxon>
    </lineage>
</organism>
<dbReference type="EMBL" id="LYXE01000063">
    <property type="protein sequence ID" value="PDV99650.1"/>
    <property type="molecule type" value="Genomic_DNA"/>
</dbReference>
<keyword evidence="2" id="KW-1185">Reference proteome</keyword>
<gene>
    <name evidence="1" type="ORF">A9Q02_00035</name>
</gene>
<evidence type="ECO:0000313" key="2">
    <source>
        <dbReference type="Proteomes" id="UP000220922"/>
    </source>
</evidence>
<dbReference type="AlphaFoldDB" id="A0A2H3L8K9"/>
<reference evidence="1 2" key="1">
    <citation type="submission" date="2016-05" db="EMBL/GenBank/DDBJ databases">
        <authorList>
            <person name="Lavstsen T."/>
            <person name="Jespersen J.S."/>
        </authorList>
    </citation>
    <scope>NUCLEOTIDE SEQUENCE [LARGE SCALE GENOMIC DNA]</scope>
    <source>
        <strain evidence="1 2">B7-9</strain>
    </source>
</reference>
<comment type="caution">
    <text evidence="1">The sequence shown here is derived from an EMBL/GenBank/DDBJ whole genome shotgun (WGS) entry which is preliminary data.</text>
</comment>
<protein>
    <submittedName>
        <fullName evidence="1">Uncharacterized protein</fullName>
    </submittedName>
</protein>